<keyword evidence="1" id="KW-0175">Coiled coil</keyword>
<accession>A0A1I7UX13</accession>
<name>A0A1I7UX13_9PELO</name>
<dbReference type="AlphaFoldDB" id="A0A1I7UX13"/>
<proteinExistence type="predicted"/>
<dbReference type="InterPro" id="IPR013083">
    <property type="entry name" value="Znf_RING/FYVE/PHD"/>
</dbReference>
<evidence type="ECO:0000256" key="1">
    <source>
        <dbReference type="SAM" id="Coils"/>
    </source>
</evidence>
<dbReference type="SUPFAM" id="SSF57850">
    <property type="entry name" value="RING/U-box"/>
    <property type="match status" value="1"/>
</dbReference>
<dbReference type="Gene3D" id="3.30.40.10">
    <property type="entry name" value="Zinc/RING finger domain, C3HC4 (zinc finger)"/>
    <property type="match status" value="1"/>
</dbReference>
<keyword evidence="2" id="KW-1185">Reference proteome</keyword>
<reference evidence="3" key="1">
    <citation type="submission" date="2016-11" db="UniProtKB">
        <authorList>
            <consortium name="WormBaseParasite"/>
        </authorList>
    </citation>
    <scope>IDENTIFICATION</scope>
</reference>
<protein>
    <submittedName>
        <fullName evidence="3">RING-type domain-containing protein</fullName>
    </submittedName>
</protein>
<evidence type="ECO:0000313" key="2">
    <source>
        <dbReference type="Proteomes" id="UP000095282"/>
    </source>
</evidence>
<feature type="coiled-coil region" evidence="1">
    <location>
        <begin position="4"/>
        <end position="31"/>
    </location>
</feature>
<evidence type="ECO:0000313" key="3">
    <source>
        <dbReference type="WBParaSite" id="Csp11.Scaffold630.g20186.t1"/>
    </source>
</evidence>
<dbReference type="WBParaSite" id="Csp11.Scaffold630.g20186.t1">
    <property type="protein sequence ID" value="Csp11.Scaffold630.g20186.t1"/>
    <property type="gene ID" value="Csp11.Scaffold630.g20186"/>
</dbReference>
<sequence>MEEVEESKEIMKELRKEKDLASNDIEVILKEMGPQQNKSIAKMIETNTMDTYNKDDCAICLNGFFCYNRPHELSCGQRFHRICLDTHINIIKEQMISIATYAGCVKGD</sequence>
<dbReference type="Proteomes" id="UP000095282">
    <property type="component" value="Unplaced"/>
</dbReference>
<organism evidence="2 3">
    <name type="scientific">Caenorhabditis tropicalis</name>
    <dbReference type="NCBI Taxonomy" id="1561998"/>
    <lineage>
        <taxon>Eukaryota</taxon>
        <taxon>Metazoa</taxon>
        <taxon>Ecdysozoa</taxon>
        <taxon>Nematoda</taxon>
        <taxon>Chromadorea</taxon>
        <taxon>Rhabditida</taxon>
        <taxon>Rhabditina</taxon>
        <taxon>Rhabditomorpha</taxon>
        <taxon>Rhabditoidea</taxon>
        <taxon>Rhabditidae</taxon>
        <taxon>Peloderinae</taxon>
        <taxon>Caenorhabditis</taxon>
    </lineage>
</organism>